<proteinExistence type="predicted"/>
<dbReference type="PATRIC" id="fig|104102.7.peg.17"/>
<dbReference type="Proteomes" id="UP000029448">
    <property type="component" value="Unassembled WGS sequence"/>
</dbReference>
<gene>
    <name evidence="1" type="ORF">AtDm6_0017</name>
</gene>
<organism evidence="1 2">
    <name type="scientific">Acetobacter tropicalis</name>
    <dbReference type="NCBI Taxonomy" id="104102"/>
    <lineage>
        <taxon>Bacteria</taxon>
        <taxon>Pseudomonadati</taxon>
        <taxon>Pseudomonadota</taxon>
        <taxon>Alphaproteobacteria</taxon>
        <taxon>Acetobacterales</taxon>
        <taxon>Acetobacteraceae</taxon>
        <taxon>Acetobacter</taxon>
    </lineage>
</organism>
<dbReference type="AlphaFoldDB" id="A0A095BCX9"/>
<sequence>MLCHTFSPLQSGGCAGLGRPAVYGLLRVCPTAYTGECPAGERGQFQKHSPAHLPCKDWVRTRACGAGKSWDASLFLDYKGCGVETFRSEGRYIWFHSIIKTPPQVPVA</sequence>
<evidence type="ECO:0000313" key="1">
    <source>
        <dbReference type="EMBL" id="KGB26653.1"/>
    </source>
</evidence>
<name>A0A095BCX9_9PROT</name>
<protein>
    <submittedName>
        <fullName evidence="1">Uncharacterized protein</fullName>
    </submittedName>
</protein>
<dbReference type="STRING" id="104102.AtDm6_0017"/>
<accession>A0A095BCX9</accession>
<dbReference type="EMBL" id="JOKM01000002">
    <property type="protein sequence ID" value="KGB26653.1"/>
    <property type="molecule type" value="Genomic_DNA"/>
</dbReference>
<reference evidence="1 2" key="1">
    <citation type="submission" date="2014-06" db="EMBL/GenBank/DDBJ databases">
        <title>Functional and comparative genomic analyses of the Drosophila gut microbiota identify candidate symbiosis factors.</title>
        <authorList>
            <person name="Newell P.D."/>
            <person name="Chaston J.M."/>
            <person name="Douglas A.E."/>
        </authorList>
    </citation>
    <scope>NUCLEOTIDE SEQUENCE [LARGE SCALE GENOMIC DNA]</scope>
    <source>
        <strain evidence="1 2">DmCS_006</strain>
    </source>
</reference>
<comment type="caution">
    <text evidence="1">The sequence shown here is derived from an EMBL/GenBank/DDBJ whole genome shotgun (WGS) entry which is preliminary data.</text>
</comment>
<keyword evidence="2" id="KW-1185">Reference proteome</keyword>
<evidence type="ECO:0000313" key="2">
    <source>
        <dbReference type="Proteomes" id="UP000029448"/>
    </source>
</evidence>